<keyword evidence="2" id="KW-1185">Reference proteome</keyword>
<reference evidence="1" key="1">
    <citation type="submission" date="2021-06" db="EMBL/GenBank/DDBJ databases">
        <authorList>
            <person name="Kallberg Y."/>
            <person name="Tangrot J."/>
            <person name="Rosling A."/>
        </authorList>
    </citation>
    <scope>NUCLEOTIDE SEQUENCE</scope>
    <source>
        <strain evidence="1">CL356</strain>
    </source>
</reference>
<sequence>MIDSTNVKKAWESVTTNNTSIKNYYENQDHPYNEKILKDTIRALIDHKEIITRAYDLENYVDSIVDAISQSSESESLMTESASALQDQQQSNERTSNFLPLNERTYACLPPIITYSTSPNSSFVNLPSVSTSTDDVLSPTPISFYPTSSSTLTSILNPTQKANEREPKQPSNSDGETVDIEGAIKLITELDEEDKQTFRELSRLRKVRSEYERVRDEIKQALKNAETKALETAQQTNREN</sequence>
<protein>
    <submittedName>
        <fullName evidence="1">13413_t:CDS:1</fullName>
    </submittedName>
</protein>
<evidence type="ECO:0000313" key="2">
    <source>
        <dbReference type="Proteomes" id="UP000789525"/>
    </source>
</evidence>
<accession>A0ACA9MA56</accession>
<dbReference type="Proteomes" id="UP000789525">
    <property type="component" value="Unassembled WGS sequence"/>
</dbReference>
<dbReference type="EMBL" id="CAJVPT010011503">
    <property type="protein sequence ID" value="CAG8579666.1"/>
    <property type="molecule type" value="Genomic_DNA"/>
</dbReference>
<evidence type="ECO:0000313" key="1">
    <source>
        <dbReference type="EMBL" id="CAG8579666.1"/>
    </source>
</evidence>
<proteinExistence type="predicted"/>
<organism evidence="1 2">
    <name type="scientific">Acaulospora colombiana</name>
    <dbReference type="NCBI Taxonomy" id="27376"/>
    <lineage>
        <taxon>Eukaryota</taxon>
        <taxon>Fungi</taxon>
        <taxon>Fungi incertae sedis</taxon>
        <taxon>Mucoromycota</taxon>
        <taxon>Glomeromycotina</taxon>
        <taxon>Glomeromycetes</taxon>
        <taxon>Diversisporales</taxon>
        <taxon>Acaulosporaceae</taxon>
        <taxon>Acaulospora</taxon>
    </lineage>
</organism>
<comment type="caution">
    <text evidence="1">The sequence shown here is derived from an EMBL/GenBank/DDBJ whole genome shotgun (WGS) entry which is preliminary data.</text>
</comment>
<name>A0ACA9MA56_9GLOM</name>
<gene>
    <name evidence="1" type="ORF">ACOLOM_LOCUS5917</name>
</gene>